<dbReference type="Pfam" id="PF15463">
    <property type="entry name" value="ECM11"/>
    <property type="match status" value="1"/>
</dbReference>
<evidence type="ECO:0000313" key="3">
    <source>
        <dbReference type="EMBL" id="CCH46388.1"/>
    </source>
</evidence>
<dbReference type="Proteomes" id="UP000009328">
    <property type="component" value="Unassembled WGS sequence"/>
</dbReference>
<dbReference type="HOGENOM" id="CLU_963789_0_0_1"/>
<feature type="region of interest" description="Disordered" evidence="1">
    <location>
        <begin position="1"/>
        <end position="64"/>
    </location>
</feature>
<gene>
    <name evidence="3" type="ORF">BN7_5981</name>
</gene>
<dbReference type="InterPro" id="IPR029178">
    <property type="entry name" value="Ecm11_C"/>
</dbReference>
<name>K0KZ51_WICCF</name>
<feature type="domain" description="Extracellular mutant protein 11 C-terminal" evidence="2">
    <location>
        <begin position="184"/>
        <end position="284"/>
    </location>
</feature>
<proteinExistence type="predicted"/>
<protein>
    <submittedName>
        <fullName evidence="3">Muscle M-line assembly protein unc-89</fullName>
    </submittedName>
</protein>
<dbReference type="InParanoid" id="K0KZ51"/>
<feature type="region of interest" description="Disordered" evidence="1">
    <location>
        <begin position="83"/>
        <end position="168"/>
    </location>
</feature>
<accession>K0KZ51</accession>
<organism evidence="3 4">
    <name type="scientific">Wickerhamomyces ciferrii (strain ATCC 14091 / BCRC 22168 / CBS 111 / JCM 3599 / NBRC 0793 / NRRL Y-1031 F-60-10)</name>
    <name type="common">Yeast</name>
    <name type="synonym">Pichia ciferrii</name>
    <dbReference type="NCBI Taxonomy" id="1206466"/>
    <lineage>
        <taxon>Eukaryota</taxon>
        <taxon>Fungi</taxon>
        <taxon>Dikarya</taxon>
        <taxon>Ascomycota</taxon>
        <taxon>Saccharomycotina</taxon>
        <taxon>Saccharomycetes</taxon>
        <taxon>Phaffomycetales</taxon>
        <taxon>Wickerhamomycetaceae</taxon>
        <taxon>Wickerhamomyces</taxon>
    </lineage>
</organism>
<dbReference type="AlphaFoldDB" id="K0KZ51"/>
<keyword evidence="4" id="KW-1185">Reference proteome</keyword>
<dbReference type="eggNOG" id="ENOG502S4IU">
    <property type="taxonomic scope" value="Eukaryota"/>
</dbReference>
<feature type="compositionally biased region" description="Low complexity" evidence="1">
    <location>
        <begin position="123"/>
        <end position="132"/>
    </location>
</feature>
<evidence type="ECO:0000256" key="1">
    <source>
        <dbReference type="SAM" id="MobiDB-lite"/>
    </source>
</evidence>
<dbReference type="EMBL" id="CAIF01000244">
    <property type="protein sequence ID" value="CCH46388.1"/>
    <property type="molecule type" value="Genomic_DNA"/>
</dbReference>
<comment type="caution">
    <text evidence="3">The sequence shown here is derived from an EMBL/GenBank/DDBJ whole genome shotgun (WGS) entry which is preliminary data.</text>
</comment>
<sequence>MAPNSIIQEPKIKEEKTTDVKPKKQVKIKEEPIRFGKSPTSKDRIQKRPIIPITPNEKILKHPPNLKSIDNLNINRFIIPTKDELSEEETPTKASGSKRHNVDHLGKGKESEGISNKRHKQQQHTSHQQSITPKPSSIPQKISASSVTPQSVGKKQSSPLIMNEPYKPITKPPKFQSFEESIILNDPKDDINFDKLFQNVDDEVQKGKYIDYGSKSFDDWCETGIKLTNIQYGIVKKVITSRNKLNLKFGMILKLINKNGESLEKEDVVLKEKMKRLQNLGEEIRNFIK</sequence>
<evidence type="ECO:0000259" key="2">
    <source>
        <dbReference type="Pfam" id="PF15463"/>
    </source>
</evidence>
<evidence type="ECO:0000313" key="4">
    <source>
        <dbReference type="Proteomes" id="UP000009328"/>
    </source>
</evidence>
<feature type="compositionally biased region" description="Polar residues" evidence="1">
    <location>
        <begin position="133"/>
        <end position="160"/>
    </location>
</feature>
<reference evidence="3 4" key="1">
    <citation type="journal article" date="2012" name="Eukaryot. Cell">
        <title>Draft genome sequence of Wickerhamomyces ciferrii NRRL Y-1031 F-60-10.</title>
        <authorList>
            <person name="Schneider J."/>
            <person name="Andrea H."/>
            <person name="Blom J."/>
            <person name="Jaenicke S."/>
            <person name="Ruckert C."/>
            <person name="Schorsch C."/>
            <person name="Szczepanowski R."/>
            <person name="Farwick M."/>
            <person name="Goesmann A."/>
            <person name="Puhler A."/>
            <person name="Schaffer S."/>
            <person name="Tauch A."/>
            <person name="Kohler T."/>
            <person name="Brinkrolf K."/>
        </authorList>
    </citation>
    <scope>NUCLEOTIDE SEQUENCE [LARGE SCALE GENOMIC DNA]</scope>
    <source>
        <strain evidence="4">ATCC 14091 / BCRC 22168 / CBS 111 / JCM 3599 / NBRC 0793 / NRRL Y-1031 F-60-10</strain>
    </source>
</reference>
<feature type="compositionally biased region" description="Basic and acidic residues" evidence="1">
    <location>
        <begin position="100"/>
        <end position="112"/>
    </location>
</feature>
<feature type="compositionally biased region" description="Basic and acidic residues" evidence="1">
    <location>
        <begin position="10"/>
        <end position="46"/>
    </location>
</feature>
<dbReference type="FunCoup" id="K0KZ51">
    <property type="interactions" value="28"/>
</dbReference>